<organism evidence="3 4">
    <name type="scientific">Sporidiobolus salmonicolor</name>
    <name type="common">Yeast-like fungus</name>
    <name type="synonym">Sporobolomyces salmonicolor</name>
    <dbReference type="NCBI Taxonomy" id="5005"/>
    <lineage>
        <taxon>Eukaryota</taxon>
        <taxon>Fungi</taxon>
        <taxon>Dikarya</taxon>
        <taxon>Basidiomycota</taxon>
        <taxon>Pucciniomycotina</taxon>
        <taxon>Microbotryomycetes</taxon>
        <taxon>Sporidiobolales</taxon>
        <taxon>Sporidiobolaceae</taxon>
        <taxon>Sporobolomyces</taxon>
    </lineage>
</organism>
<sequence>MSAQEAIKLAKLEKKRKEMMASLASQTDSFAAQKEDLQASRNRTGSDRFTSKTDDVADTLKKSTYGLVQLSDFKETREKLEEMARKEAAGALEIKEEERKIKKKKKDKGKVKLSFDDDEVGGDETSALKKKKSTGSSAEDSDTPAAKRAKLGKNPTVDTYFLPDREREEAERKERDELRKKWLKMQDDMKQEPIEITYSYWDGSGHRKVVQCKKGDTIAQFLEKCRQQFPELRSISVDNMMYIKEDLIIPHHYTFSPTDHHIFPADDFIVNKYRGKSGPMFNFDVHDDVRLTHDAAIEKDEVCILIVDSVGEDVGTDEIVGGQSHAGKVIERSWYNRNKHIFPASRWELFNPEVVRERYTIHGE</sequence>
<feature type="region of interest" description="Disordered" evidence="1">
    <location>
        <begin position="82"/>
        <end position="176"/>
    </location>
</feature>
<dbReference type="InterPro" id="IPR048337">
    <property type="entry name" value="FAM50A/XAP5_C"/>
</dbReference>
<reference evidence="4" key="1">
    <citation type="submission" date="2015-02" db="EMBL/GenBank/DDBJ databases">
        <authorList>
            <person name="Gon?alves P."/>
        </authorList>
    </citation>
    <scope>NUCLEOTIDE SEQUENCE [LARGE SCALE GENOMIC DNA]</scope>
</reference>
<feature type="compositionally biased region" description="Basic and acidic residues" evidence="1">
    <location>
        <begin position="82"/>
        <end position="100"/>
    </location>
</feature>
<evidence type="ECO:0000259" key="2">
    <source>
        <dbReference type="Pfam" id="PF04921"/>
    </source>
</evidence>
<feature type="compositionally biased region" description="Basic and acidic residues" evidence="1">
    <location>
        <begin position="163"/>
        <end position="176"/>
    </location>
</feature>
<keyword evidence="4" id="KW-1185">Reference proteome</keyword>
<evidence type="ECO:0000313" key="4">
    <source>
        <dbReference type="Proteomes" id="UP000243876"/>
    </source>
</evidence>
<dbReference type="GO" id="GO:0006325">
    <property type="term" value="P:chromatin organization"/>
    <property type="evidence" value="ECO:0007669"/>
    <property type="project" value="TreeGrafter"/>
</dbReference>
<gene>
    <name evidence="3" type="primary">SPOSA6832_00554</name>
</gene>
<name>A0A0D6EHK3_SPOSA</name>
<dbReference type="EMBL" id="CENE01000002">
    <property type="protein sequence ID" value="CEQ39065.1"/>
    <property type="molecule type" value="Genomic_DNA"/>
</dbReference>
<dbReference type="Proteomes" id="UP000243876">
    <property type="component" value="Unassembled WGS sequence"/>
</dbReference>
<feature type="region of interest" description="Disordered" evidence="1">
    <location>
        <begin position="20"/>
        <end position="53"/>
    </location>
</feature>
<accession>A0A0D6EHK3</accession>
<dbReference type="PANTHER" id="PTHR12722:SF0">
    <property type="entry name" value="PROTEIN FAM50A"/>
    <property type="match status" value="1"/>
</dbReference>
<protein>
    <submittedName>
        <fullName evidence="3">SPOSA6832_00554-mRNA-1:cds</fullName>
    </submittedName>
</protein>
<evidence type="ECO:0000313" key="3">
    <source>
        <dbReference type="EMBL" id="CEQ39065.1"/>
    </source>
</evidence>
<dbReference type="Pfam" id="PF04921">
    <property type="entry name" value="XAP5"/>
    <property type="match status" value="1"/>
</dbReference>
<feature type="domain" description="FAM50A/XAP5 C-terminal" evidence="2">
    <location>
        <begin position="193"/>
        <end position="360"/>
    </location>
</feature>
<proteinExistence type="predicted"/>
<evidence type="ECO:0000256" key="1">
    <source>
        <dbReference type="SAM" id="MobiDB-lite"/>
    </source>
</evidence>
<dbReference type="InterPro" id="IPR007005">
    <property type="entry name" value="XAP5"/>
</dbReference>
<dbReference type="AlphaFoldDB" id="A0A0D6EHK3"/>
<dbReference type="OrthoDB" id="1562195at2759"/>
<dbReference type="PANTHER" id="PTHR12722">
    <property type="entry name" value="XAP-5 PROTEIN-RELATED"/>
    <property type="match status" value="1"/>
</dbReference>
<feature type="compositionally biased region" description="Basic residues" evidence="1">
    <location>
        <begin position="101"/>
        <end position="111"/>
    </location>
</feature>
<dbReference type="GO" id="GO:0005634">
    <property type="term" value="C:nucleus"/>
    <property type="evidence" value="ECO:0007669"/>
    <property type="project" value="InterPro"/>
</dbReference>
<feature type="compositionally biased region" description="Basic and acidic residues" evidence="1">
    <location>
        <begin position="33"/>
        <end position="53"/>
    </location>
</feature>